<dbReference type="RefSeq" id="WP_378048251.1">
    <property type="nucleotide sequence ID" value="NZ_JBHMDN010000016.1"/>
</dbReference>
<gene>
    <name evidence="2" type="ORF">ACFQMJ_03915</name>
</gene>
<feature type="transmembrane region" description="Helical" evidence="1">
    <location>
        <begin position="7"/>
        <end position="24"/>
    </location>
</feature>
<evidence type="ECO:0000313" key="2">
    <source>
        <dbReference type="EMBL" id="MFC7147675.1"/>
    </source>
</evidence>
<comment type="caution">
    <text evidence="2">The sequence shown here is derived from an EMBL/GenBank/DDBJ whole genome shotgun (WGS) entry which is preliminary data.</text>
</comment>
<evidence type="ECO:0000256" key="1">
    <source>
        <dbReference type="SAM" id="Phobius"/>
    </source>
</evidence>
<proteinExistence type="predicted"/>
<name>A0ABW2F6Z6_9BACL</name>
<keyword evidence="3" id="KW-1185">Reference proteome</keyword>
<reference evidence="3" key="1">
    <citation type="journal article" date="2019" name="Int. J. Syst. Evol. Microbiol.">
        <title>The Global Catalogue of Microorganisms (GCM) 10K type strain sequencing project: providing services to taxonomists for standard genome sequencing and annotation.</title>
        <authorList>
            <consortium name="The Broad Institute Genomics Platform"/>
            <consortium name="The Broad Institute Genome Sequencing Center for Infectious Disease"/>
            <person name="Wu L."/>
            <person name="Ma J."/>
        </authorList>
    </citation>
    <scope>NUCLEOTIDE SEQUENCE [LARGE SCALE GENOMIC DNA]</scope>
    <source>
        <strain evidence="3">KCTC 12907</strain>
    </source>
</reference>
<sequence>MEYIRDYAMYASIFGLFSFVWFGWAQEGPRAGWRKYLGAASGAAMLICLVGVYLSATNWDAASALSEQTAFGNYLISVYAEFALAGIGAFILIRLKRAGDVAPWIAFIVGIHFIGLQSVFQDRSLYVLAALLVAAAVVGYFVSPRLQVAKSAITGIGAGTVLFVFAVSGLIRFWMA</sequence>
<keyword evidence="1" id="KW-0472">Membrane</keyword>
<protein>
    <recommendedName>
        <fullName evidence="4">Tripartite tricarboxylate transporter TctB family protein</fullName>
    </recommendedName>
</protein>
<evidence type="ECO:0000313" key="3">
    <source>
        <dbReference type="Proteomes" id="UP001596378"/>
    </source>
</evidence>
<feature type="transmembrane region" description="Helical" evidence="1">
    <location>
        <begin position="125"/>
        <end position="143"/>
    </location>
</feature>
<accession>A0ABW2F6Z6</accession>
<feature type="transmembrane region" description="Helical" evidence="1">
    <location>
        <begin position="36"/>
        <end position="54"/>
    </location>
</feature>
<feature type="transmembrane region" description="Helical" evidence="1">
    <location>
        <begin position="101"/>
        <end position="119"/>
    </location>
</feature>
<keyword evidence="1" id="KW-0812">Transmembrane</keyword>
<dbReference type="Proteomes" id="UP001596378">
    <property type="component" value="Unassembled WGS sequence"/>
</dbReference>
<evidence type="ECO:0008006" key="4">
    <source>
        <dbReference type="Google" id="ProtNLM"/>
    </source>
</evidence>
<dbReference type="EMBL" id="JBHTAI010000002">
    <property type="protein sequence ID" value="MFC7147675.1"/>
    <property type="molecule type" value="Genomic_DNA"/>
</dbReference>
<keyword evidence="1" id="KW-1133">Transmembrane helix</keyword>
<feature type="transmembrane region" description="Helical" evidence="1">
    <location>
        <begin position="74"/>
        <end position="94"/>
    </location>
</feature>
<organism evidence="2 3">
    <name type="scientific">Cohnella cellulosilytica</name>
    <dbReference type="NCBI Taxonomy" id="986710"/>
    <lineage>
        <taxon>Bacteria</taxon>
        <taxon>Bacillati</taxon>
        <taxon>Bacillota</taxon>
        <taxon>Bacilli</taxon>
        <taxon>Bacillales</taxon>
        <taxon>Paenibacillaceae</taxon>
        <taxon>Cohnella</taxon>
    </lineage>
</organism>
<feature type="transmembrane region" description="Helical" evidence="1">
    <location>
        <begin position="155"/>
        <end position="175"/>
    </location>
</feature>